<evidence type="ECO:0000313" key="2">
    <source>
        <dbReference type="EMBL" id="GAX74167.1"/>
    </source>
</evidence>
<comment type="caution">
    <text evidence="2">The sequence shown here is derived from an EMBL/GenBank/DDBJ whole genome shotgun (WGS) entry which is preliminary data.</text>
</comment>
<evidence type="ECO:0000256" key="1">
    <source>
        <dbReference type="SAM" id="MobiDB-lite"/>
    </source>
</evidence>
<evidence type="ECO:0000313" key="3">
    <source>
        <dbReference type="Proteomes" id="UP000232323"/>
    </source>
</evidence>
<feature type="region of interest" description="Disordered" evidence="1">
    <location>
        <begin position="194"/>
        <end position="248"/>
    </location>
</feature>
<reference evidence="2 3" key="1">
    <citation type="submission" date="2017-08" db="EMBL/GenBank/DDBJ databases">
        <title>Acidophilic green algal genome provides insights into adaptation to an acidic environment.</title>
        <authorList>
            <person name="Hirooka S."/>
            <person name="Hirose Y."/>
            <person name="Kanesaki Y."/>
            <person name="Higuchi S."/>
            <person name="Fujiwara T."/>
            <person name="Onuma R."/>
            <person name="Era A."/>
            <person name="Ohbayashi R."/>
            <person name="Uzuka A."/>
            <person name="Nozaki H."/>
            <person name="Yoshikawa H."/>
            <person name="Miyagishima S.Y."/>
        </authorList>
    </citation>
    <scope>NUCLEOTIDE SEQUENCE [LARGE SCALE GENOMIC DNA]</scope>
    <source>
        <strain evidence="2 3">NIES-2499</strain>
    </source>
</reference>
<accession>A0A250WTL0</accession>
<dbReference type="EMBL" id="BEGY01000006">
    <property type="protein sequence ID" value="GAX74167.1"/>
    <property type="molecule type" value="Genomic_DNA"/>
</dbReference>
<name>A0A250WTL0_9CHLO</name>
<gene>
    <name evidence="2" type="ORF">CEUSTIGMA_g1616.t1</name>
</gene>
<sequence>MDSNQPYKTWPFDRIEQGMRRSQGASGSARVDQIASLASTSQGVPNLPPPPAQQTRDDPSPLSPSASTFHPSSSQGVSAVASALTGITKRGSSKKSEPSLVGDLSSSTSAAHSVKSGNSSHYRTPITTNTTPPIPTVNGRWIMLDEDVHDVPVHDSTCQYAYDTGPSHSQIRIDDEQERVPSLQEELVEVHAHATFPSSTMHPRGNPRPPLPTHVANSYQQRPPGTTGASRPASTSRPTGAPGVGSSPLSPMAPLLLFSIKGTTPGTWGFPQVMGSTVLDCLVVRQHAS</sequence>
<dbReference type="AlphaFoldDB" id="A0A250WTL0"/>
<protein>
    <submittedName>
        <fullName evidence="2">Uncharacterized protein</fullName>
    </submittedName>
</protein>
<organism evidence="2 3">
    <name type="scientific">Chlamydomonas eustigma</name>
    <dbReference type="NCBI Taxonomy" id="1157962"/>
    <lineage>
        <taxon>Eukaryota</taxon>
        <taxon>Viridiplantae</taxon>
        <taxon>Chlorophyta</taxon>
        <taxon>core chlorophytes</taxon>
        <taxon>Chlorophyceae</taxon>
        <taxon>CS clade</taxon>
        <taxon>Chlamydomonadales</taxon>
        <taxon>Chlamydomonadaceae</taxon>
        <taxon>Chlamydomonas</taxon>
    </lineage>
</organism>
<keyword evidence="3" id="KW-1185">Reference proteome</keyword>
<feature type="compositionally biased region" description="Low complexity" evidence="1">
    <location>
        <begin position="105"/>
        <end position="116"/>
    </location>
</feature>
<feature type="region of interest" description="Disordered" evidence="1">
    <location>
        <begin position="1"/>
        <end position="131"/>
    </location>
</feature>
<feature type="compositionally biased region" description="Polar residues" evidence="1">
    <location>
        <begin position="215"/>
        <end position="238"/>
    </location>
</feature>
<proteinExistence type="predicted"/>
<feature type="compositionally biased region" description="Low complexity" evidence="1">
    <location>
        <begin position="63"/>
        <end position="83"/>
    </location>
</feature>
<dbReference type="Proteomes" id="UP000232323">
    <property type="component" value="Unassembled WGS sequence"/>
</dbReference>